<dbReference type="Gramene" id="MELO3C012386.2.1">
    <property type="protein sequence ID" value="MELO3C012386.2.1"/>
    <property type="gene ID" value="MELO3C012386.2"/>
</dbReference>
<feature type="compositionally biased region" description="Polar residues" evidence="1">
    <location>
        <begin position="15"/>
        <end position="26"/>
    </location>
</feature>
<reference evidence="2" key="1">
    <citation type="submission" date="2023-03" db="UniProtKB">
        <authorList>
            <consortium name="EnsemblPlants"/>
        </authorList>
    </citation>
    <scope>IDENTIFICATION</scope>
</reference>
<protein>
    <submittedName>
        <fullName evidence="2">Uncharacterized protein</fullName>
    </submittedName>
</protein>
<evidence type="ECO:0000313" key="2">
    <source>
        <dbReference type="EnsemblPlants" id="MELO3C012386.2.1"/>
    </source>
</evidence>
<feature type="region of interest" description="Disordered" evidence="1">
    <location>
        <begin position="1"/>
        <end position="52"/>
    </location>
</feature>
<feature type="compositionally biased region" description="Polar residues" evidence="1">
    <location>
        <begin position="38"/>
        <end position="52"/>
    </location>
</feature>
<evidence type="ECO:0000256" key="1">
    <source>
        <dbReference type="SAM" id="MobiDB-lite"/>
    </source>
</evidence>
<name>A0A9I9D3H3_CUCME</name>
<feature type="compositionally biased region" description="Basic residues" evidence="1">
    <location>
        <begin position="1"/>
        <end position="10"/>
    </location>
</feature>
<accession>A0A9I9D3H3</accession>
<dbReference type="AlphaFoldDB" id="A0A9I9D3H3"/>
<proteinExistence type="predicted"/>
<organism evidence="2">
    <name type="scientific">Cucumis melo</name>
    <name type="common">Muskmelon</name>
    <dbReference type="NCBI Taxonomy" id="3656"/>
    <lineage>
        <taxon>Eukaryota</taxon>
        <taxon>Viridiplantae</taxon>
        <taxon>Streptophyta</taxon>
        <taxon>Embryophyta</taxon>
        <taxon>Tracheophyta</taxon>
        <taxon>Spermatophyta</taxon>
        <taxon>Magnoliopsida</taxon>
        <taxon>eudicotyledons</taxon>
        <taxon>Gunneridae</taxon>
        <taxon>Pentapetalae</taxon>
        <taxon>rosids</taxon>
        <taxon>fabids</taxon>
        <taxon>Cucurbitales</taxon>
        <taxon>Cucurbitaceae</taxon>
        <taxon>Benincaseae</taxon>
        <taxon>Cucumis</taxon>
    </lineage>
</organism>
<dbReference type="EnsemblPlants" id="MELO3C012386.2.1">
    <property type="protein sequence ID" value="MELO3C012386.2.1"/>
    <property type="gene ID" value="MELO3C012386.2"/>
</dbReference>
<sequence length="52" mass="5774">MGTKGKKMKTTIKTQNRSSDMSTPCKTTPKVGLKIREAQNQAQSPNGRQMHI</sequence>